<dbReference type="AlphaFoldDB" id="A0A2K1P644"/>
<evidence type="ECO:0000256" key="2">
    <source>
        <dbReference type="ARBA" id="ARBA00002681"/>
    </source>
</evidence>
<evidence type="ECO:0000256" key="6">
    <source>
        <dbReference type="ARBA" id="ARBA00020337"/>
    </source>
</evidence>
<keyword evidence="10" id="KW-1185">Reference proteome</keyword>
<dbReference type="CDD" id="cd01400">
    <property type="entry name" value="6PGL"/>
    <property type="match status" value="1"/>
</dbReference>
<dbReference type="InterPro" id="IPR005900">
    <property type="entry name" value="6-phosphogluconolactonase_DevB"/>
</dbReference>
<accession>A0A2K1P644</accession>
<keyword evidence="7" id="KW-0378">Hydrolase</keyword>
<comment type="pathway">
    <text evidence="3 7">Carbohydrate degradation; pentose phosphate pathway; D-ribulose 5-phosphate from D-glucose 6-phosphate (oxidative stage): step 2/3.</text>
</comment>
<dbReference type="SUPFAM" id="SSF100950">
    <property type="entry name" value="NagB/RpiA/CoA transferase-like"/>
    <property type="match status" value="1"/>
</dbReference>
<protein>
    <recommendedName>
        <fullName evidence="6 7">6-phosphogluconolactonase</fullName>
        <shortName evidence="7">6PGL</shortName>
        <ecNumber evidence="5 7">3.1.1.31</ecNumber>
    </recommendedName>
</protein>
<evidence type="ECO:0000313" key="10">
    <source>
        <dbReference type="Proteomes" id="UP000236604"/>
    </source>
</evidence>
<organism evidence="9 10">
    <name type="scientific">Petrotoga mexicana DSM 14811</name>
    <dbReference type="NCBI Taxonomy" id="1122954"/>
    <lineage>
        <taxon>Bacteria</taxon>
        <taxon>Thermotogati</taxon>
        <taxon>Thermotogota</taxon>
        <taxon>Thermotogae</taxon>
        <taxon>Petrotogales</taxon>
        <taxon>Petrotogaceae</taxon>
        <taxon>Petrotoga</taxon>
    </lineage>
</organism>
<dbReference type="GO" id="GO:0017057">
    <property type="term" value="F:6-phosphogluconolactonase activity"/>
    <property type="evidence" value="ECO:0007669"/>
    <property type="project" value="UniProtKB-UniRule"/>
</dbReference>
<dbReference type="UniPathway" id="UPA00115">
    <property type="reaction ID" value="UER00409"/>
</dbReference>
<evidence type="ECO:0000256" key="3">
    <source>
        <dbReference type="ARBA" id="ARBA00004961"/>
    </source>
</evidence>
<dbReference type="RefSeq" id="WP_103077660.1">
    <property type="nucleotide sequence ID" value="NZ_AZRN01000034.1"/>
</dbReference>
<evidence type="ECO:0000259" key="8">
    <source>
        <dbReference type="Pfam" id="PF01182"/>
    </source>
</evidence>
<dbReference type="PANTHER" id="PTHR11054:SF0">
    <property type="entry name" value="6-PHOSPHOGLUCONOLACTONASE"/>
    <property type="match status" value="1"/>
</dbReference>
<sequence>MQAKFFEDPQKFHKETANLIYKLYKKSIEENKLFTLMFSGGRTPLPVYEKLASEYKNKINWEKVHIFWGDERYVDQKSEESNFKWAHDLLISKINIPTNNVHRIKTELPIEKASQEYEKEIINFFGTQNPVFDLILLGIGEDGHTASLFPSSDTLEENTKLFTATPPSGTPKVPRITATYKLLNNARNILFLSSYKGKEKVIDEILNHPKIAEEKFPAAKIKVKNTYFFIKI</sequence>
<dbReference type="Pfam" id="PF01182">
    <property type="entry name" value="Glucosamine_iso"/>
    <property type="match status" value="1"/>
</dbReference>
<evidence type="ECO:0000256" key="1">
    <source>
        <dbReference type="ARBA" id="ARBA00000832"/>
    </source>
</evidence>
<evidence type="ECO:0000256" key="4">
    <source>
        <dbReference type="ARBA" id="ARBA00010662"/>
    </source>
</evidence>
<dbReference type="InterPro" id="IPR039104">
    <property type="entry name" value="6PGL"/>
</dbReference>
<dbReference type="InterPro" id="IPR037171">
    <property type="entry name" value="NagB/RpiA_transferase-like"/>
</dbReference>
<evidence type="ECO:0000256" key="5">
    <source>
        <dbReference type="ARBA" id="ARBA00013198"/>
    </source>
</evidence>
<comment type="catalytic activity">
    <reaction evidence="1 7">
        <text>6-phospho-D-glucono-1,5-lactone + H2O = 6-phospho-D-gluconate + H(+)</text>
        <dbReference type="Rhea" id="RHEA:12556"/>
        <dbReference type="ChEBI" id="CHEBI:15377"/>
        <dbReference type="ChEBI" id="CHEBI:15378"/>
        <dbReference type="ChEBI" id="CHEBI:57955"/>
        <dbReference type="ChEBI" id="CHEBI:58759"/>
        <dbReference type="EC" id="3.1.1.31"/>
    </reaction>
</comment>
<gene>
    <name evidence="7" type="primary">pgl</name>
    <name evidence="9" type="ORF">X927_08895</name>
</gene>
<name>A0A2K1P644_9BACT</name>
<comment type="similarity">
    <text evidence="4 7">Belongs to the glucosamine/galactosamine-6-phosphate isomerase family. 6-phosphogluconolactonase subfamily.</text>
</comment>
<reference evidence="9 10" key="1">
    <citation type="submission" date="2013-12" db="EMBL/GenBank/DDBJ databases">
        <title>Comparative genomics of Petrotoga isolates.</title>
        <authorList>
            <person name="Nesbo C.L."/>
            <person name="Charchuk R."/>
            <person name="Chow K."/>
        </authorList>
    </citation>
    <scope>NUCLEOTIDE SEQUENCE [LARGE SCALE GENOMIC DNA]</scope>
    <source>
        <strain evidence="9 10">DSM 14811</strain>
    </source>
</reference>
<comment type="function">
    <text evidence="2 7">Hydrolysis of 6-phosphogluconolactone to 6-phosphogluconate.</text>
</comment>
<dbReference type="NCBIfam" id="TIGR01198">
    <property type="entry name" value="pgl"/>
    <property type="match status" value="1"/>
</dbReference>
<comment type="caution">
    <text evidence="9">The sequence shown here is derived from an EMBL/GenBank/DDBJ whole genome shotgun (WGS) entry which is preliminary data.</text>
</comment>
<dbReference type="InterPro" id="IPR006148">
    <property type="entry name" value="Glc/Gal-6P_isomerase"/>
</dbReference>
<feature type="domain" description="Glucosamine/galactosamine-6-phosphate isomerase" evidence="8">
    <location>
        <begin position="8"/>
        <end position="224"/>
    </location>
</feature>
<dbReference type="EC" id="3.1.1.31" evidence="5 7"/>
<dbReference type="PANTHER" id="PTHR11054">
    <property type="entry name" value="6-PHOSPHOGLUCONOLACTONASE"/>
    <property type="match status" value="1"/>
</dbReference>
<dbReference type="Proteomes" id="UP000236604">
    <property type="component" value="Unassembled WGS sequence"/>
</dbReference>
<dbReference type="GO" id="GO:0005975">
    <property type="term" value="P:carbohydrate metabolic process"/>
    <property type="evidence" value="ECO:0007669"/>
    <property type="project" value="UniProtKB-UniRule"/>
</dbReference>
<proteinExistence type="inferred from homology"/>
<evidence type="ECO:0000256" key="7">
    <source>
        <dbReference type="RuleBase" id="RU365095"/>
    </source>
</evidence>
<evidence type="ECO:0000313" key="9">
    <source>
        <dbReference type="EMBL" id="PNR98260.1"/>
    </source>
</evidence>
<dbReference type="EMBL" id="AZRN01000034">
    <property type="protein sequence ID" value="PNR98260.1"/>
    <property type="molecule type" value="Genomic_DNA"/>
</dbReference>
<dbReference type="Gene3D" id="3.40.50.1360">
    <property type="match status" value="1"/>
</dbReference>
<dbReference type="GO" id="GO:0006098">
    <property type="term" value="P:pentose-phosphate shunt"/>
    <property type="evidence" value="ECO:0007669"/>
    <property type="project" value="UniProtKB-UniPathway"/>
</dbReference>